<gene>
    <name evidence="2" type="ORF">VNI00_019045</name>
</gene>
<feature type="non-terminal residue" evidence="2">
    <location>
        <position position="1"/>
    </location>
</feature>
<evidence type="ECO:0000256" key="1">
    <source>
        <dbReference type="SAM" id="MobiDB-lite"/>
    </source>
</evidence>
<keyword evidence="3" id="KW-1185">Reference proteome</keyword>
<accession>A0AAW0AR58</accession>
<evidence type="ECO:0000313" key="3">
    <source>
        <dbReference type="Proteomes" id="UP001383192"/>
    </source>
</evidence>
<organism evidence="2 3">
    <name type="scientific">Paramarasmius palmivorus</name>
    <dbReference type="NCBI Taxonomy" id="297713"/>
    <lineage>
        <taxon>Eukaryota</taxon>
        <taxon>Fungi</taxon>
        <taxon>Dikarya</taxon>
        <taxon>Basidiomycota</taxon>
        <taxon>Agaricomycotina</taxon>
        <taxon>Agaricomycetes</taxon>
        <taxon>Agaricomycetidae</taxon>
        <taxon>Agaricales</taxon>
        <taxon>Marasmiineae</taxon>
        <taxon>Marasmiaceae</taxon>
        <taxon>Paramarasmius</taxon>
    </lineage>
</organism>
<evidence type="ECO:0000313" key="2">
    <source>
        <dbReference type="EMBL" id="KAK7015852.1"/>
    </source>
</evidence>
<dbReference type="EMBL" id="JAYKXP010000309">
    <property type="protein sequence ID" value="KAK7015852.1"/>
    <property type="molecule type" value="Genomic_DNA"/>
</dbReference>
<comment type="caution">
    <text evidence="2">The sequence shown here is derived from an EMBL/GenBank/DDBJ whole genome shotgun (WGS) entry which is preliminary data.</text>
</comment>
<dbReference type="AlphaFoldDB" id="A0AAW0AR58"/>
<feature type="region of interest" description="Disordered" evidence="1">
    <location>
        <begin position="63"/>
        <end position="96"/>
    </location>
</feature>
<name>A0AAW0AR58_9AGAR</name>
<dbReference type="Proteomes" id="UP001383192">
    <property type="component" value="Unassembled WGS sequence"/>
</dbReference>
<reference evidence="2 3" key="1">
    <citation type="submission" date="2024-01" db="EMBL/GenBank/DDBJ databases">
        <title>A draft genome for a cacao thread blight-causing isolate of Paramarasmius palmivorus.</title>
        <authorList>
            <person name="Baruah I.K."/>
            <person name="Bukari Y."/>
            <person name="Amoako-Attah I."/>
            <person name="Meinhardt L.W."/>
            <person name="Bailey B.A."/>
            <person name="Cohen S.P."/>
        </authorList>
    </citation>
    <scope>NUCLEOTIDE SEQUENCE [LARGE SCALE GENOMIC DNA]</scope>
    <source>
        <strain evidence="2 3">GH-12</strain>
    </source>
</reference>
<proteinExistence type="predicted"/>
<protein>
    <submittedName>
        <fullName evidence="2">Uncharacterized protein</fullName>
    </submittedName>
</protein>
<feature type="compositionally biased region" description="Polar residues" evidence="1">
    <location>
        <begin position="63"/>
        <end position="75"/>
    </location>
</feature>
<sequence length="205" mass="22803">WVFLRHRPPSSYAGERLAESLWGRKIYLAAQSLTSLGVVASSSLQLSTQWQQANDRWGKRTTTAATYVPSPSNSRWAPRRIGEGKKNRQLATPPPTPHTKATCVFFGSFVRLETHDWCKTFSLRRQKRTPSPLYSASSGRIKKLMAKPRPPLLNQPMKKKKGAVVDASGQSAWQGMPCEKCLLLLVSAWFFSGAEDAETKGKGKA</sequence>